<dbReference type="Proteomes" id="UP000000420">
    <property type="component" value="Chromosome"/>
</dbReference>
<evidence type="ECO:0000313" key="2">
    <source>
        <dbReference type="EMBL" id="AAY49047.1"/>
    </source>
</evidence>
<gene>
    <name evidence="2" type="ordered locus">XC_1984</name>
</gene>
<sequence>MPMQMPHFAPASHLPSGPEGQVGSVAPQCERGMTHAQRRQFAGRCTSASVVASIVFNFMRTLRSPIAPRIA</sequence>
<protein>
    <submittedName>
        <fullName evidence="2">Uncharacterized protein</fullName>
    </submittedName>
</protein>
<reference evidence="2 3" key="1">
    <citation type="journal article" date="2005" name="Genome Res.">
        <title>Comparative and functional genomic analyses of the pathogenicity of phytopathogen Xanthomonas campestris pv. campestris.</title>
        <authorList>
            <person name="Qian W."/>
            <person name="Jia Y."/>
            <person name="Ren S.X."/>
            <person name="He Y.Q."/>
            <person name="Feng J.X."/>
            <person name="Lu L.F."/>
            <person name="Sun Q."/>
            <person name="Ying G."/>
            <person name="Tang D.J."/>
            <person name="Tang H."/>
            <person name="Wu W."/>
            <person name="Hao P."/>
            <person name="Wang L."/>
            <person name="Jiang B.L."/>
            <person name="Zeng S."/>
            <person name="Gu W.Y."/>
            <person name="Lu G."/>
            <person name="Rong L."/>
            <person name="Tian Y."/>
            <person name="Yao Z."/>
            <person name="Fu G."/>
            <person name="Chen B."/>
            <person name="Fang R."/>
            <person name="Qiang B."/>
            <person name="Chen Z."/>
            <person name="Zhao G.P."/>
            <person name="Tang J.L."/>
            <person name="He C."/>
        </authorList>
    </citation>
    <scope>NUCLEOTIDE SEQUENCE [LARGE SCALE GENOMIC DNA]</scope>
    <source>
        <strain evidence="2 3">8004</strain>
    </source>
</reference>
<accession>A0A0H2X756</accession>
<dbReference type="AlphaFoldDB" id="A0A0H2X756"/>
<dbReference type="KEGG" id="xcb:XC_1984"/>
<evidence type="ECO:0000313" key="3">
    <source>
        <dbReference type="Proteomes" id="UP000000420"/>
    </source>
</evidence>
<evidence type="ECO:0000256" key="1">
    <source>
        <dbReference type="SAM" id="MobiDB-lite"/>
    </source>
</evidence>
<dbReference type="HOGENOM" id="CLU_2774984_0_0_6"/>
<dbReference type="EMBL" id="CP000050">
    <property type="protein sequence ID" value="AAY49047.1"/>
    <property type="molecule type" value="Genomic_DNA"/>
</dbReference>
<feature type="region of interest" description="Disordered" evidence="1">
    <location>
        <begin position="1"/>
        <end position="26"/>
    </location>
</feature>
<organism evidence="2 3">
    <name type="scientific">Xanthomonas campestris pv. campestris (strain 8004)</name>
    <dbReference type="NCBI Taxonomy" id="314565"/>
    <lineage>
        <taxon>Bacteria</taxon>
        <taxon>Pseudomonadati</taxon>
        <taxon>Pseudomonadota</taxon>
        <taxon>Gammaproteobacteria</taxon>
        <taxon>Lysobacterales</taxon>
        <taxon>Lysobacteraceae</taxon>
        <taxon>Xanthomonas</taxon>
    </lineage>
</organism>
<proteinExistence type="predicted"/>
<name>A0A0H2X756_XANC8</name>